<dbReference type="InterPro" id="IPR048196">
    <property type="entry name" value="Ornithlipidmtase_OlsG"/>
</dbReference>
<dbReference type="Pfam" id="PF13649">
    <property type="entry name" value="Methyltransf_25"/>
    <property type="match status" value="1"/>
</dbReference>
<dbReference type="Gene3D" id="3.40.50.150">
    <property type="entry name" value="Vaccinia Virus protein VP39"/>
    <property type="match status" value="1"/>
</dbReference>
<evidence type="ECO:0000313" key="6">
    <source>
        <dbReference type="Proteomes" id="UP001216907"/>
    </source>
</evidence>
<dbReference type="GO" id="GO:0008168">
    <property type="term" value="F:methyltransferase activity"/>
    <property type="evidence" value="ECO:0007669"/>
    <property type="project" value="UniProtKB-KW"/>
</dbReference>
<gene>
    <name evidence="5" type="ORF">PZE19_04460</name>
</gene>
<dbReference type="SMART" id="SM00650">
    <property type="entry name" value="rADc"/>
    <property type="match status" value="1"/>
</dbReference>
<evidence type="ECO:0000313" key="5">
    <source>
        <dbReference type="EMBL" id="MDG3003009.1"/>
    </source>
</evidence>
<sequence length="195" mass="21896">MSDLTLFLGKFLRHGTAIASLAPSSRWLARATVSNIDWNRPNVVVELGAGTGPITRILAERAGPHSRVLVVERDPDFAAILRDRFRDQPALELIEGDARDLSAMLRDRGIARVDHVISGLPTPSLPRDVRRDMIRTVGEVLKPEGTFNQITEMPWVYRGLYRRLFDDVRFHFEPRNLPPGGVYFCRGVKLPVASS</sequence>
<comment type="caution">
    <text evidence="5">The sequence shown here is derived from an EMBL/GenBank/DDBJ whole genome shotgun (WGS) entry which is preliminary data.</text>
</comment>
<dbReference type="InterPro" id="IPR020596">
    <property type="entry name" value="rRNA_Ade_Mease_Trfase_CS"/>
</dbReference>
<name>A0ABT6F619_9BACT</name>
<dbReference type="InterPro" id="IPR029063">
    <property type="entry name" value="SAM-dependent_MTases_sf"/>
</dbReference>
<keyword evidence="6" id="KW-1185">Reference proteome</keyword>
<dbReference type="EMBL" id="JARRAG010000001">
    <property type="protein sequence ID" value="MDG3003009.1"/>
    <property type="molecule type" value="Genomic_DNA"/>
</dbReference>
<reference evidence="5 6" key="1">
    <citation type="submission" date="2023-03" db="EMBL/GenBank/DDBJ databases">
        <title>Paludisphaera mucosa sp. nov. a novel planctomycete from northern fen.</title>
        <authorList>
            <person name="Ivanova A."/>
        </authorList>
    </citation>
    <scope>NUCLEOTIDE SEQUENCE [LARGE SCALE GENOMIC DNA]</scope>
    <source>
        <strain evidence="5 6">Pla2</strain>
    </source>
</reference>
<protein>
    <submittedName>
        <fullName evidence="5">Methyltransferase domain-containing protein</fullName>
    </submittedName>
</protein>
<evidence type="ECO:0000256" key="2">
    <source>
        <dbReference type="ARBA" id="ARBA00022679"/>
    </source>
</evidence>
<keyword evidence="3" id="KW-0949">S-adenosyl-L-methionine</keyword>
<dbReference type="Proteomes" id="UP001216907">
    <property type="component" value="Unassembled WGS sequence"/>
</dbReference>
<evidence type="ECO:0000259" key="4">
    <source>
        <dbReference type="SMART" id="SM00650"/>
    </source>
</evidence>
<keyword evidence="2" id="KW-0808">Transferase</keyword>
<keyword evidence="1 5" id="KW-0489">Methyltransferase</keyword>
<evidence type="ECO:0000256" key="3">
    <source>
        <dbReference type="ARBA" id="ARBA00022691"/>
    </source>
</evidence>
<evidence type="ECO:0000256" key="1">
    <source>
        <dbReference type="ARBA" id="ARBA00022603"/>
    </source>
</evidence>
<dbReference type="PROSITE" id="PS01131">
    <property type="entry name" value="RRNA_A_DIMETH"/>
    <property type="match status" value="1"/>
</dbReference>
<organism evidence="5 6">
    <name type="scientific">Paludisphaera mucosa</name>
    <dbReference type="NCBI Taxonomy" id="3030827"/>
    <lineage>
        <taxon>Bacteria</taxon>
        <taxon>Pseudomonadati</taxon>
        <taxon>Planctomycetota</taxon>
        <taxon>Planctomycetia</taxon>
        <taxon>Isosphaerales</taxon>
        <taxon>Isosphaeraceae</taxon>
        <taxon>Paludisphaera</taxon>
    </lineage>
</organism>
<proteinExistence type="predicted"/>
<dbReference type="RefSeq" id="WP_277859367.1">
    <property type="nucleotide sequence ID" value="NZ_JARRAG010000001.1"/>
</dbReference>
<dbReference type="CDD" id="cd02440">
    <property type="entry name" value="AdoMet_MTases"/>
    <property type="match status" value="1"/>
</dbReference>
<accession>A0ABT6F619</accession>
<dbReference type="InterPro" id="IPR041698">
    <property type="entry name" value="Methyltransf_25"/>
</dbReference>
<dbReference type="GO" id="GO:0032259">
    <property type="term" value="P:methylation"/>
    <property type="evidence" value="ECO:0007669"/>
    <property type="project" value="UniProtKB-KW"/>
</dbReference>
<dbReference type="SUPFAM" id="SSF53335">
    <property type="entry name" value="S-adenosyl-L-methionine-dependent methyltransferases"/>
    <property type="match status" value="1"/>
</dbReference>
<feature type="domain" description="Ribosomal RNA adenine methylase transferase N-terminal" evidence="4">
    <location>
        <begin position="28"/>
        <end position="176"/>
    </location>
</feature>
<dbReference type="InterPro" id="IPR020598">
    <property type="entry name" value="rRNA_Ade_methylase_Trfase_N"/>
</dbReference>
<dbReference type="NCBIfam" id="NF041658">
    <property type="entry name" value="ornithlipidmtase_OlsG"/>
    <property type="match status" value="1"/>
</dbReference>